<proteinExistence type="predicted"/>
<sequence>MQSGIVPRYTLASGRIREFLSAFSVDAIFGIDIISRHLACHEDPIAMGDQTVYVYKDCFEECDASYMTEKSRDGISNRDPCVTPACTTQTLVL</sequence>
<name>A0A074ZEM4_OPIVI</name>
<dbReference type="AlphaFoldDB" id="A0A074ZEM4"/>
<organism evidence="1 2">
    <name type="scientific">Opisthorchis viverrini</name>
    <name type="common">Southeast Asian liver fluke</name>
    <dbReference type="NCBI Taxonomy" id="6198"/>
    <lineage>
        <taxon>Eukaryota</taxon>
        <taxon>Metazoa</taxon>
        <taxon>Spiralia</taxon>
        <taxon>Lophotrochozoa</taxon>
        <taxon>Platyhelminthes</taxon>
        <taxon>Trematoda</taxon>
        <taxon>Digenea</taxon>
        <taxon>Opisthorchiida</taxon>
        <taxon>Opisthorchiata</taxon>
        <taxon>Opisthorchiidae</taxon>
        <taxon>Opisthorchis</taxon>
    </lineage>
</organism>
<dbReference type="CTD" id="20321152"/>
<dbReference type="RefSeq" id="XP_009170643.1">
    <property type="nucleotide sequence ID" value="XM_009172379.1"/>
</dbReference>
<protein>
    <submittedName>
        <fullName evidence="1">Uncharacterized protein</fullName>
    </submittedName>
</protein>
<evidence type="ECO:0000313" key="2">
    <source>
        <dbReference type="Proteomes" id="UP000054324"/>
    </source>
</evidence>
<dbReference type="Proteomes" id="UP000054324">
    <property type="component" value="Unassembled WGS sequence"/>
</dbReference>
<keyword evidence="2" id="KW-1185">Reference proteome</keyword>
<dbReference type="GeneID" id="20321152"/>
<evidence type="ECO:0000313" key="1">
    <source>
        <dbReference type="EMBL" id="KER25628.1"/>
    </source>
</evidence>
<reference evidence="1 2" key="1">
    <citation type="submission" date="2013-11" db="EMBL/GenBank/DDBJ databases">
        <title>Opisthorchis viverrini - life in the bile duct.</title>
        <authorList>
            <person name="Young N.D."/>
            <person name="Nagarajan N."/>
            <person name="Lin S.J."/>
            <person name="Korhonen P.K."/>
            <person name="Jex A.R."/>
            <person name="Hall R.S."/>
            <person name="Safavi-Hemami H."/>
            <person name="Kaewkong W."/>
            <person name="Bertrand D."/>
            <person name="Gao S."/>
            <person name="Seet Q."/>
            <person name="Wongkham S."/>
            <person name="Teh B.T."/>
            <person name="Wongkham C."/>
            <person name="Intapan P.M."/>
            <person name="Maleewong W."/>
            <person name="Yang X."/>
            <person name="Hu M."/>
            <person name="Wang Z."/>
            <person name="Hofmann A."/>
            <person name="Sternberg P.W."/>
            <person name="Tan P."/>
            <person name="Wang J."/>
            <person name="Gasser R.B."/>
        </authorList>
    </citation>
    <scope>NUCLEOTIDE SEQUENCE [LARGE SCALE GENOMIC DNA]</scope>
</reference>
<gene>
    <name evidence="1" type="ORF">T265_06973</name>
</gene>
<dbReference type="KEGG" id="ovi:T265_06973"/>
<dbReference type="EMBL" id="KL596771">
    <property type="protein sequence ID" value="KER25628.1"/>
    <property type="molecule type" value="Genomic_DNA"/>
</dbReference>
<accession>A0A074ZEM4</accession>